<dbReference type="AlphaFoldDB" id="A0A6A6WN84"/>
<dbReference type="EMBL" id="MU003415">
    <property type="protein sequence ID" value="KAF2785408.1"/>
    <property type="molecule type" value="Genomic_DNA"/>
</dbReference>
<accession>A0A6A6WN84</accession>
<evidence type="ECO:0000313" key="2">
    <source>
        <dbReference type="EMBL" id="KAF2785408.1"/>
    </source>
</evidence>
<proteinExistence type="predicted"/>
<feature type="compositionally biased region" description="Basic residues" evidence="1">
    <location>
        <begin position="98"/>
        <end position="118"/>
    </location>
</feature>
<gene>
    <name evidence="2" type="ORF">K505DRAFT_31373</name>
</gene>
<protein>
    <submittedName>
        <fullName evidence="2">Uncharacterized protein</fullName>
    </submittedName>
</protein>
<organism evidence="2 3">
    <name type="scientific">Melanomma pulvis-pyrius CBS 109.77</name>
    <dbReference type="NCBI Taxonomy" id="1314802"/>
    <lineage>
        <taxon>Eukaryota</taxon>
        <taxon>Fungi</taxon>
        <taxon>Dikarya</taxon>
        <taxon>Ascomycota</taxon>
        <taxon>Pezizomycotina</taxon>
        <taxon>Dothideomycetes</taxon>
        <taxon>Pleosporomycetidae</taxon>
        <taxon>Pleosporales</taxon>
        <taxon>Melanommataceae</taxon>
        <taxon>Melanomma</taxon>
    </lineage>
</organism>
<dbReference type="Proteomes" id="UP000799757">
    <property type="component" value="Unassembled WGS sequence"/>
</dbReference>
<feature type="non-terminal residue" evidence="2">
    <location>
        <position position="175"/>
    </location>
</feature>
<feature type="region of interest" description="Disordered" evidence="1">
    <location>
        <begin position="81"/>
        <end position="132"/>
    </location>
</feature>
<keyword evidence="3" id="KW-1185">Reference proteome</keyword>
<sequence length="175" mass="19394">MDPIYGKDMASPQLTLGAKRQGLVAPASPSVHLAIRRSRCSSRRTARRRLKHNCPVVMAIICSRPRLRATSGSEAVKVPTSLHAAERQRGAPSASLVHGRKRRGRGQMRRRLWRKKTASGRLPRSSRFPCASPAPAQRVARLFRGAEGPLWWRSLSGVRRRPCTTATGASLTCRR</sequence>
<reference evidence="2" key="1">
    <citation type="journal article" date="2020" name="Stud. Mycol.">
        <title>101 Dothideomycetes genomes: a test case for predicting lifestyles and emergence of pathogens.</title>
        <authorList>
            <person name="Haridas S."/>
            <person name="Albert R."/>
            <person name="Binder M."/>
            <person name="Bloem J."/>
            <person name="Labutti K."/>
            <person name="Salamov A."/>
            <person name="Andreopoulos B."/>
            <person name="Baker S."/>
            <person name="Barry K."/>
            <person name="Bills G."/>
            <person name="Bluhm B."/>
            <person name="Cannon C."/>
            <person name="Castanera R."/>
            <person name="Culley D."/>
            <person name="Daum C."/>
            <person name="Ezra D."/>
            <person name="Gonzalez J."/>
            <person name="Henrissat B."/>
            <person name="Kuo A."/>
            <person name="Liang C."/>
            <person name="Lipzen A."/>
            <person name="Lutzoni F."/>
            <person name="Magnuson J."/>
            <person name="Mondo S."/>
            <person name="Nolan M."/>
            <person name="Ohm R."/>
            <person name="Pangilinan J."/>
            <person name="Park H.-J."/>
            <person name="Ramirez L."/>
            <person name="Alfaro M."/>
            <person name="Sun H."/>
            <person name="Tritt A."/>
            <person name="Yoshinaga Y."/>
            <person name="Zwiers L.-H."/>
            <person name="Turgeon B."/>
            <person name="Goodwin S."/>
            <person name="Spatafora J."/>
            <person name="Crous P."/>
            <person name="Grigoriev I."/>
        </authorList>
    </citation>
    <scope>NUCLEOTIDE SEQUENCE</scope>
    <source>
        <strain evidence="2">CBS 109.77</strain>
    </source>
</reference>
<name>A0A6A6WN84_9PLEO</name>
<evidence type="ECO:0000256" key="1">
    <source>
        <dbReference type="SAM" id="MobiDB-lite"/>
    </source>
</evidence>
<evidence type="ECO:0000313" key="3">
    <source>
        <dbReference type="Proteomes" id="UP000799757"/>
    </source>
</evidence>